<evidence type="ECO:0008006" key="2">
    <source>
        <dbReference type="Google" id="ProtNLM"/>
    </source>
</evidence>
<accession>A0A645BER4</accession>
<dbReference type="InterPro" id="IPR029058">
    <property type="entry name" value="AB_hydrolase_fold"/>
</dbReference>
<name>A0A645BER4_9ZZZZ</name>
<proteinExistence type="predicted"/>
<gene>
    <name evidence="1" type="ORF">SDC9_110830</name>
</gene>
<sequence>MMEIRNLEGKYGFMKPLSSFAMKYIKSPYFKMNDAFVMLSSFKTNRYLLDELNNFDAEKTIHYECPVFYLCGRLDWQVPSVLVEEYFNLVEAPKKNIYFVEDGSHTLDIDNPKDFHTKLELIVKEINN</sequence>
<protein>
    <recommendedName>
        <fullName evidence="2">Alpha/beta hydrolase family protein</fullName>
    </recommendedName>
</protein>
<dbReference type="SUPFAM" id="SSF53474">
    <property type="entry name" value="alpha/beta-Hydrolases"/>
    <property type="match status" value="1"/>
</dbReference>
<comment type="caution">
    <text evidence="1">The sequence shown here is derived from an EMBL/GenBank/DDBJ whole genome shotgun (WGS) entry which is preliminary data.</text>
</comment>
<dbReference type="AlphaFoldDB" id="A0A645BER4"/>
<dbReference type="Gene3D" id="3.40.50.1820">
    <property type="entry name" value="alpha/beta hydrolase"/>
    <property type="match status" value="1"/>
</dbReference>
<dbReference type="EMBL" id="VSSQ01019691">
    <property type="protein sequence ID" value="MPM63945.1"/>
    <property type="molecule type" value="Genomic_DNA"/>
</dbReference>
<evidence type="ECO:0000313" key="1">
    <source>
        <dbReference type="EMBL" id="MPM63945.1"/>
    </source>
</evidence>
<reference evidence="1" key="1">
    <citation type="submission" date="2019-08" db="EMBL/GenBank/DDBJ databases">
        <authorList>
            <person name="Kucharzyk K."/>
            <person name="Murdoch R.W."/>
            <person name="Higgins S."/>
            <person name="Loffler F."/>
        </authorList>
    </citation>
    <scope>NUCLEOTIDE SEQUENCE</scope>
</reference>
<organism evidence="1">
    <name type="scientific">bioreactor metagenome</name>
    <dbReference type="NCBI Taxonomy" id="1076179"/>
    <lineage>
        <taxon>unclassified sequences</taxon>
        <taxon>metagenomes</taxon>
        <taxon>ecological metagenomes</taxon>
    </lineage>
</organism>